<dbReference type="InterPro" id="IPR000014">
    <property type="entry name" value="PAS"/>
</dbReference>
<evidence type="ECO:0000256" key="2">
    <source>
        <dbReference type="ARBA" id="ARBA00012438"/>
    </source>
</evidence>
<dbReference type="GO" id="GO:0005886">
    <property type="term" value="C:plasma membrane"/>
    <property type="evidence" value="ECO:0007669"/>
    <property type="project" value="TreeGrafter"/>
</dbReference>
<feature type="region of interest" description="Disordered" evidence="5">
    <location>
        <begin position="347"/>
        <end position="405"/>
    </location>
</feature>
<dbReference type="CDD" id="cd00082">
    <property type="entry name" value="HisKA"/>
    <property type="match status" value="1"/>
</dbReference>
<feature type="region of interest" description="Disordered" evidence="5">
    <location>
        <begin position="1090"/>
        <end position="1142"/>
    </location>
</feature>
<comment type="caution">
    <text evidence="7">The sequence shown here is derived from an EMBL/GenBank/DDBJ whole genome shotgun (WGS) entry which is preliminary data.</text>
</comment>
<feature type="compositionally biased region" description="Basic and acidic residues" evidence="5">
    <location>
        <begin position="295"/>
        <end position="308"/>
    </location>
</feature>
<feature type="region of interest" description="Disordered" evidence="5">
    <location>
        <begin position="239"/>
        <end position="334"/>
    </location>
</feature>
<organism evidence="7 8">
    <name type="scientific">Aurantimonas marianensis</name>
    <dbReference type="NCBI Taxonomy" id="2920428"/>
    <lineage>
        <taxon>Bacteria</taxon>
        <taxon>Pseudomonadati</taxon>
        <taxon>Pseudomonadota</taxon>
        <taxon>Alphaproteobacteria</taxon>
        <taxon>Hyphomicrobiales</taxon>
        <taxon>Aurantimonadaceae</taxon>
        <taxon>Aurantimonas</taxon>
    </lineage>
</organism>
<feature type="compositionally biased region" description="Low complexity" evidence="5">
    <location>
        <begin position="256"/>
        <end position="265"/>
    </location>
</feature>
<dbReference type="SMART" id="SM00388">
    <property type="entry name" value="HisKA"/>
    <property type="match status" value="1"/>
</dbReference>
<dbReference type="EMBL" id="JALHBS010000007">
    <property type="protein sequence ID" value="MCP3053805.1"/>
    <property type="molecule type" value="Genomic_DNA"/>
</dbReference>
<dbReference type="SUPFAM" id="SSF47384">
    <property type="entry name" value="Homodimeric domain of signal transducing histidine kinase"/>
    <property type="match status" value="1"/>
</dbReference>
<dbReference type="Pfam" id="PF00512">
    <property type="entry name" value="HisKA"/>
    <property type="match status" value="1"/>
</dbReference>
<dbReference type="Pfam" id="PF00989">
    <property type="entry name" value="PAS"/>
    <property type="match status" value="1"/>
</dbReference>
<comment type="catalytic activity">
    <reaction evidence="1">
        <text>ATP + protein L-histidine = ADP + protein N-phospho-L-histidine.</text>
        <dbReference type="EC" id="2.7.13.3"/>
    </reaction>
</comment>
<feature type="compositionally biased region" description="Polar residues" evidence="5">
    <location>
        <begin position="387"/>
        <end position="396"/>
    </location>
</feature>
<proteinExistence type="predicted"/>
<evidence type="ECO:0000313" key="7">
    <source>
        <dbReference type="EMBL" id="MCP3053805.1"/>
    </source>
</evidence>
<sequence>MAHPQEGEASSASTALAVFSSDLTRLLWANGTGARLLRLDAAGPQPADARINTAPIRQIRAAGRMLAAVGHAKALVRPPGGGLGPPATAELRPISGGQILDDFVLVSVSGLPSSHQAVDDRAILPDEAPDPETLAAFRVSADTHRVIARDDGGVLMLAKLDDERVLVWVGAAPQRHDAAADGPTDDDIPGTDGADPASSPRDVALEPQADADDESSDQSGKMGMSALLQRWYFRNRDGATSLPEPAAATEPEEAGGAELEAAATDRAAEESDYGTREAGDDRIVAADDADGPAMEQRHEPAAIDRGSSRDGNVQAATSDNALMPSPGPQQPYDAHAATAFPRRQLRSIWGTPERPEREASSTGATPKSDRGVTQEQPAPPEPVVGDTGSQRRNPTDSIPFGDDREGDRAAFAGELEEADDGVAETPFSPRLDVASVRFVWRIDSEGRFRSLSPEFAAAVGPRSADVVDRSFRDVAEAYGIDADGEVGRLLDRRDTWSGRTVFWPLENTDKRVPIDLAALPVYARDRSFDGFRGFGIARLADAVEDPEAVGLRLGTISGVAGDAREESLADDAVGRSREIGGRARLKRYSSEEREVSFGRRDPSDRPDRAPDREVPKVIRLEERRRPKDGDLSQDEEAAFRAIGQTLTHEETPNRLGQAIQTATKRIDELENARIDAQEPPEIANDAGKASDPDEAVARPPKAPVEDLTDHGHAPSEAAHDADDDDIDSGSAEMPPSDRSALLAELETVYADLPLPVLVQVREDLVYGNREFFDLTGYGTVTALDDAGGLAHLFTDSPEPESENEAPSIRRATGETVAVRTHMQRSTIAGRSCLVMSFFASPDTSAAAMRHDPAGIVAPDEAGNGSERETLRQEVADLNAVIETAADGLVLLDTTGTIRSMNDAAHTLFAIAEGNSAGRPFITLFAHQSQKAASDYLEELRRGDASADSEGREVVGRIAEGGFVPLLLYCGRLPDERGWYALVRNIAHRKRVEEELTTARREAEAASLQKSQFLANISHELRTPLNAIIGFADVMAAECFGPIGNERYLEYLDDIKRSGHHVLDLVNDLLDISKIEAGKLDLAFEARRRGRAEISRQRDRDERARDRDRHDAVPADQSGCAAARRRHRPRPTADEGADGGEPRRLRDFLDLRRGYAGGDSVSAAKSSDRLNRFSPSRFRMIQH</sequence>
<keyword evidence="3" id="KW-0808">Transferase</keyword>
<evidence type="ECO:0000259" key="6">
    <source>
        <dbReference type="PROSITE" id="PS50112"/>
    </source>
</evidence>
<dbReference type="AlphaFoldDB" id="A0A9X2H193"/>
<dbReference type="EC" id="2.7.13.3" evidence="2"/>
<accession>A0A9X2H193</accession>
<feature type="compositionally biased region" description="Basic and acidic residues" evidence="5">
    <location>
        <begin position="266"/>
        <end position="285"/>
    </location>
</feature>
<protein>
    <recommendedName>
        <fullName evidence="2">histidine kinase</fullName>
        <ecNumber evidence="2">2.7.13.3</ecNumber>
    </recommendedName>
</protein>
<keyword evidence="4" id="KW-0418">Kinase</keyword>
<dbReference type="CDD" id="cd00130">
    <property type="entry name" value="PAS"/>
    <property type="match status" value="1"/>
</dbReference>
<dbReference type="PANTHER" id="PTHR43047:SF63">
    <property type="entry name" value="HISTIDINE KINASE"/>
    <property type="match status" value="1"/>
</dbReference>
<dbReference type="GO" id="GO:0000155">
    <property type="term" value="F:phosphorelay sensor kinase activity"/>
    <property type="evidence" value="ECO:0007669"/>
    <property type="project" value="InterPro"/>
</dbReference>
<evidence type="ECO:0000256" key="5">
    <source>
        <dbReference type="SAM" id="MobiDB-lite"/>
    </source>
</evidence>
<dbReference type="Gene3D" id="1.10.287.130">
    <property type="match status" value="1"/>
</dbReference>
<reference evidence="7" key="1">
    <citation type="submission" date="2022-03" db="EMBL/GenBank/DDBJ databases">
        <title>Aurantimonas Liuensis sp. Nov., isolated from the hadal seawater of the Mariana Trench.</title>
        <authorList>
            <person name="Liu R."/>
        </authorList>
    </citation>
    <scope>NUCLEOTIDE SEQUENCE</scope>
    <source>
        <strain evidence="7">LRZ36</strain>
    </source>
</reference>
<keyword evidence="8" id="KW-1185">Reference proteome</keyword>
<dbReference type="GO" id="GO:0006355">
    <property type="term" value="P:regulation of DNA-templated transcription"/>
    <property type="evidence" value="ECO:0007669"/>
    <property type="project" value="InterPro"/>
</dbReference>
<dbReference type="PROSITE" id="PS50112">
    <property type="entry name" value="PAS"/>
    <property type="match status" value="1"/>
</dbReference>
<dbReference type="Proteomes" id="UP001155220">
    <property type="component" value="Unassembled WGS sequence"/>
</dbReference>
<evidence type="ECO:0000256" key="4">
    <source>
        <dbReference type="ARBA" id="ARBA00022777"/>
    </source>
</evidence>
<dbReference type="InterPro" id="IPR035965">
    <property type="entry name" value="PAS-like_dom_sf"/>
</dbReference>
<feature type="compositionally biased region" description="Basic and acidic residues" evidence="5">
    <location>
        <begin position="703"/>
        <end position="720"/>
    </location>
</feature>
<dbReference type="InterPro" id="IPR036097">
    <property type="entry name" value="HisK_dim/P_sf"/>
</dbReference>
<evidence type="ECO:0000256" key="1">
    <source>
        <dbReference type="ARBA" id="ARBA00000085"/>
    </source>
</evidence>
<feature type="region of interest" description="Disordered" evidence="5">
    <location>
        <begin position="591"/>
        <end position="635"/>
    </location>
</feature>
<name>A0A9X2H193_9HYPH</name>
<dbReference type="GO" id="GO:0009927">
    <property type="term" value="F:histidine phosphotransfer kinase activity"/>
    <property type="evidence" value="ECO:0007669"/>
    <property type="project" value="TreeGrafter"/>
</dbReference>
<dbReference type="SUPFAM" id="SSF55785">
    <property type="entry name" value="PYP-like sensor domain (PAS domain)"/>
    <property type="match status" value="1"/>
</dbReference>
<feature type="region of interest" description="Disordered" evidence="5">
    <location>
        <begin position="176"/>
        <end position="221"/>
    </location>
</feature>
<feature type="compositionally biased region" description="Basic and acidic residues" evidence="5">
    <location>
        <begin position="591"/>
        <end position="630"/>
    </location>
</feature>
<dbReference type="InterPro" id="IPR003661">
    <property type="entry name" value="HisK_dim/P_dom"/>
</dbReference>
<feature type="compositionally biased region" description="Polar residues" evidence="5">
    <location>
        <begin position="309"/>
        <end position="320"/>
    </location>
</feature>
<feature type="domain" description="PAS" evidence="6">
    <location>
        <begin position="873"/>
        <end position="943"/>
    </location>
</feature>
<dbReference type="SMART" id="SM00091">
    <property type="entry name" value="PAS"/>
    <property type="match status" value="2"/>
</dbReference>
<dbReference type="NCBIfam" id="TIGR00229">
    <property type="entry name" value="sensory_box"/>
    <property type="match status" value="1"/>
</dbReference>
<feature type="region of interest" description="Disordered" evidence="5">
    <location>
        <begin position="671"/>
        <end position="737"/>
    </location>
</feature>
<dbReference type="PANTHER" id="PTHR43047">
    <property type="entry name" value="TWO-COMPONENT HISTIDINE PROTEIN KINASE"/>
    <property type="match status" value="1"/>
</dbReference>
<evidence type="ECO:0000256" key="3">
    <source>
        <dbReference type="ARBA" id="ARBA00022679"/>
    </source>
</evidence>
<evidence type="ECO:0000313" key="8">
    <source>
        <dbReference type="Proteomes" id="UP001155220"/>
    </source>
</evidence>
<gene>
    <name evidence="7" type="ORF">MJ956_01415</name>
</gene>
<dbReference type="InterPro" id="IPR013767">
    <property type="entry name" value="PAS_fold"/>
</dbReference>
<dbReference type="Gene3D" id="3.30.450.20">
    <property type="entry name" value="PAS domain"/>
    <property type="match status" value="1"/>
</dbReference>
<feature type="compositionally biased region" description="Basic and acidic residues" evidence="5">
    <location>
        <begin position="1090"/>
        <end position="1112"/>
    </location>
</feature>